<evidence type="ECO:0000256" key="8">
    <source>
        <dbReference type="ARBA" id="ARBA00022763"/>
    </source>
</evidence>
<protein>
    <recommendedName>
        <fullName evidence="3">BRISC and BRCA1-A complex member 2</fullName>
    </recommendedName>
    <alternativeName>
        <fullName evidence="16">BRCA1-A complex subunit BRE</fullName>
    </alternativeName>
    <alternativeName>
        <fullName evidence="17">BRCA1/BRCA2-containing complex subunit 45</fullName>
    </alternativeName>
</protein>
<evidence type="ECO:0000256" key="3">
    <source>
        <dbReference type="ARBA" id="ARBA00019438"/>
    </source>
</evidence>
<gene>
    <name evidence="18" type="ORF">GIB67_033870</name>
</gene>
<accession>A0A7J7MJ11</accession>
<keyword evidence="6" id="KW-0053">Apoptosis</keyword>
<sequence length="203" mass="22260">MFCVSLNSSVARGGEIRCAIRHKLKQTGAWVPMETSPEDLLAGLVEGVDSLHPIPLKNTATLVCLQLHALLIEVVFPVSKKYSSVPSVPRIKLVSSSELKALFPIEDVKLPPWLNGMCLAEYLPTVEDHLKMQIVDSVASIGARRRFIEALALLFGRPVEADPVFCRKVTFLGASGAFTFLLSQQYYASGEREWPTASEGLCC</sequence>
<keyword evidence="19" id="KW-1185">Reference proteome</keyword>
<keyword evidence="12" id="KW-0234">DNA repair</keyword>
<dbReference type="GO" id="GO:0005737">
    <property type="term" value="C:cytoplasm"/>
    <property type="evidence" value="ECO:0007669"/>
    <property type="project" value="UniProtKB-SubCell"/>
</dbReference>
<comment type="caution">
    <text evidence="18">The sequence shown here is derived from an EMBL/GenBank/DDBJ whole genome shotgun (WGS) entry which is preliminary data.</text>
</comment>
<dbReference type="GO" id="GO:0006302">
    <property type="term" value="P:double-strand break repair"/>
    <property type="evidence" value="ECO:0007669"/>
    <property type="project" value="TreeGrafter"/>
</dbReference>
<proteinExistence type="inferred from homology"/>
<dbReference type="Proteomes" id="UP000541444">
    <property type="component" value="Unassembled WGS sequence"/>
</dbReference>
<keyword evidence="5" id="KW-0132">Cell division</keyword>
<organism evidence="18 19">
    <name type="scientific">Kingdonia uniflora</name>
    <dbReference type="NCBI Taxonomy" id="39325"/>
    <lineage>
        <taxon>Eukaryota</taxon>
        <taxon>Viridiplantae</taxon>
        <taxon>Streptophyta</taxon>
        <taxon>Embryophyta</taxon>
        <taxon>Tracheophyta</taxon>
        <taxon>Spermatophyta</taxon>
        <taxon>Magnoliopsida</taxon>
        <taxon>Ranunculales</taxon>
        <taxon>Circaeasteraceae</taxon>
        <taxon>Kingdonia</taxon>
    </lineage>
</organism>
<evidence type="ECO:0000256" key="15">
    <source>
        <dbReference type="ARBA" id="ARBA00025766"/>
    </source>
</evidence>
<keyword evidence="11" id="KW-0156">Chromatin regulator</keyword>
<comment type="subcellular location">
    <subcellularLocation>
        <location evidence="2">Cytoplasm</location>
    </subcellularLocation>
    <subcellularLocation>
        <location evidence="1">Nucleus</location>
    </subcellularLocation>
</comment>
<keyword evidence="7" id="KW-0677">Repeat</keyword>
<keyword evidence="9" id="KW-0498">Mitosis</keyword>
<evidence type="ECO:0000256" key="6">
    <source>
        <dbReference type="ARBA" id="ARBA00022703"/>
    </source>
</evidence>
<evidence type="ECO:0000256" key="9">
    <source>
        <dbReference type="ARBA" id="ARBA00022776"/>
    </source>
</evidence>
<evidence type="ECO:0000313" key="19">
    <source>
        <dbReference type="Proteomes" id="UP000541444"/>
    </source>
</evidence>
<dbReference type="EMBL" id="JACGCM010001453">
    <property type="protein sequence ID" value="KAF6154841.1"/>
    <property type="molecule type" value="Genomic_DNA"/>
</dbReference>
<evidence type="ECO:0000256" key="10">
    <source>
        <dbReference type="ARBA" id="ARBA00022786"/>
    </source>
</evidence>
<dbReference type="AlphaFoldDB" id="A0A7J7MJ11"/>
<reference evidence="18 19" key="1">
    <citation type="journal article" date="2020" name="IScience">
        <title>Genome Sequencing of the Endangered Kingdonia uniflora (Circaeasteraceae, Ranunculales) Reveals Potential Mechanisms of Evolutionary Specialization.</title>
        <authorList>
            <person name="Sun Y."/>
            <person name="Deng T."/>
            <person name="Zhang A."/>
            <person name="Moore M.J."/>
            <person name="Landis J.B."/>
            <person name="Lin N."/>
            <person name="Zhang H."/>
            <person name="Zhang X."/>
            <person name="Huang J."/>
            <person name="Zhang X."/>
            <person name="Sun H."/>
            <person name="Wang H."/>
        </authorList>
    </citation>
    <scope>NUCLEOTIDE SEQUENCE [LARGE SCALE GENOMIC DNA]</scope>
    <source>
        <strain evidence="18">TB1705</strain>
        <tissue evidence="18">Leaf</tissue>
    </source>
</reference>
<comment type="similarity">
    <text evidence="15">Belongs to the BABAM2 family.</text>
</comment>
<dbReference type="PANTHER" id="PTHR15189">
    <property type="entry name" value="BRISC AND BRCA1-A COMPLEX MEMBER 2"/>
    <property type="match status" value="1"/>
</dbReference>
<evidence type="ECO:0000256" key="4">
    <source>
        <dbReference type="ARBA" id="ARBA00022490"/>
    </source>
</evidence>
<keyword evidence="13" id="KW-0539">Nucleus</keyword>
<name>A0A7J7MJ11_9MAGN</name>
<evidence type="ECO:0000256" key="5">
    <source>
        <dbReference type="ARBA" id="ARBA00022618"/>
    </source>
</evidence>
<dbReference type="OrthoDB" id="538811at2759"/>
<evidence type="ECO:0000256" key="17">
    <source>
        <dbReference type="ARBA" id="ARBA00032630"/>
    </source>
</evidence>
<evidence type="ECO:0000256" key="2">
    <source>
        <dbReference type="ARBA" id="ARBA00004496"/>
    </source>
</evidence>
<evidence type="ECO:0000256" key="7">
    <source>
        <dbReference type="ARBA" id="ARBA00022737"/>
    </source>
</evidence>
<keyword evidence="10" id="KW-0833">Ubl conjugation pathway</keyword>
<evidence type="ECO:0000256" key="11">
    <source>
        <dbReference type="ARBA" id="ARBA00022853"/>
    </source>
</evidence>
<dbReference type="PANTHER" id="PTHR15189:SF7">
    <property type="entry name" value="BRISC AND BRCA1-A COMPLEX MEMBER 2"/>
    <property type="match status" value="1"/>
</dbReference>
<keyword evidence="4" id="KW-0963">Cytoplasm</keyword>
<dbReference type="GO" id="GO:0070552">
    <property type="term" value="C:BRISC complex"/>
    <property type="evidence" value="ECO:0007669"/>
    <property type="project" value="InterPro"/>
</dbReference>
<dbReference type="GO" id="GO:0006325">
    <property type="term" value="P:chromatin organization"/>
    <property type="evidence" value="ECO:0007669"/>
    <property type="project" value="UniProtKB-KW"/>
</dbReference>
<evidence type="ECO:0000256" key="13">
    <source>
        <dbReference type="ARBA" id="ARBA00023242"/>
    </source>
</evidence>
<evidence type="ECO:0000256" key="1">
    <source>
        <dbReference type="ARBA" id="ARBA00004123"/>
    </source>
</evidence>
<evidence type="ECO:0000256" key="16">
    <source>
        <dbReference type="ARBA" id="ARBA00032491"/>
    </source>
</evidence>
<evidence type="ECO:0000256" key="14">
    <source>
        <dbReference type="ARBA" id="ARBA00023306"/>
    </source>
</evidence>
<dbReference type="InterPro" id="IPR010358">
    <property type="entry name" value="BRE"/>
</dbReference>
<evidence type="ECO:0000256" key="12">
    <source>
        <dbReference type="ARBA" id="ARBA00023204"/>
    </source>
</evidence>
<keyword evidence="14" id="KW-0131">Cell cycle</keyword>
<dbReference type="GO" id="GO:0051301">
    <property type="term" value="P:cell division"/>
    <property type="evidence" value="ECO:0007669"/>
    <property type="project" value="UniProtKB-KW"/>
</dbReference>
<evidence type="ECO:0000313" key="18">
    <source>
        <dbReference type="EMBL" id="KAF6154841.1"/>
    </source>
</evidence>
<keyword evidence="8" id="KW-0227">DNA damage</keyword>